<dbReference type="Pfam" id="PF07859">
    <property type="entry name" value="Abhydrolase_3"/>
    <property type="match status" value="1"/>
</dbReference>
<dbReference type="SUPFAM" id="SSF53474">
    <property type="entry name" value="alpha/beta-Hydrolases"/>
    <property type="match status" value="1"/>
</dbReference>
<protein>
    <recommendedName>
        <fullName evidence="2">Alpha/beta hydrolase fold-3 domain-containing protein</fullName>
    </recommendedName>
</protein>
<sequence length="335" mass="37624">MPNLILFASGIFLLGAVIVLSVTSSLTLSVKVLDFFFRLTKNISCPERFQLERKNIKKIADVSYTSQFKNHQADIYYPDEEGPFPVLFWIHGGGFISGGKENVEEFAVYLANAGKIAVVAMGYELAPSSTYPGQLKQTKEMFDCFYQNQEKFPMLDFSQLLFGGDSAGAQIAAQFIITQTNAAYGKKIGMSQVLPAHVLKGAILCCGPYDLKQMTERHQVSFIQKFLADTVAWALLGTKKWQQQPELLEASLLDKVTKDFPPSYITDGNSFSFSKQGMALVQVLNKLDVPVTSLFYEDYGKSVKHDYQFDFTTEEAKVSFEKTVQFIQKVFERDV</sequence>
<dbReference type="InterPro" id="IPR050300">
    <property type="entry name" value="GDXG_lipolytic_enzyme"/>
</dbReference>
<proteinExistence type="predicted"/>
<dbReference type="OrthoDB" id="9815425at2"/>
<evidence type="ECO:0000313" key="3">
    <source>
        <dbReference type="EMBL" id="RSU14297.1"/>
    </source>
</evidence>
<comment type="caution">
    <text evidence="3">The sequence shown here is derived from an EMBL/GenBank/DDBJ whole genome shotgun (WGS) entry which is preliminary data.</text>
</comment>
<keyword evidence="4" id="KW-1185">Reference proteome</keyword>
<name>A0A430B1T0_9ENTE</name>
<evidence type="ECO:0000313" key="4">
    <source>
        <dbReference type="Proteomes" id="UP000287605"/>
    </source>
</evidence>
<dbReference type="InterPro" id="IPR013094">
    <property type="entry name" value="AB_hydrolase_3"/>
</dbReference>
<keyword evidence="1" id="KW-0378">Hydrolase</keyword>
<dbReference type="EMBL" id="NGKA01000003">
    <property type="protein sequence ID" value="RSU14297.1"/>
    <property type="molecule type" value="Genomic_DNA"/>
</dbReference>
<organism evidence="3 4">
    <name type="scientific">Vagococcus elongatus</name>
    <dbReference type="NCBI Taxonomy" id="180344"/>
    <lineage>
        <taxon>Bacteria</taxon>
        <taxon>Bacillati</taxon>
        <taxon>Bacillota</taxon>
        <taxon>Bacilli</taxon>
        <taxon>Lactobacillales</taxon>
        <taxon>Enterococcaceae</taxon>
        <taxon>Vagococcus</taxon>
    </lineage>
</organism>
<dbReference type="AlphaFoldDB" id="A0A430B1T0"/>
<evidence type="ECO:0000259" key="2">
    <source>
        <dbReference type="Pfam" id="PF07859"/>
    </source>
</evidence>
<gene>
    <name evidence="3" type="ORF">CBF29_03070</name>
</gene>
<dbReference type="Gene3D" id="3.40.50.1820">
    <property type="entry name" value="alpha/beta hydrolase"/>
    <property type="match status" value="1"/>
</dbReference>
<dbReference type="RefSeq" id="WP_126807194.1">
    <property type="nucleotide sequence ID" value="NZ_NGKA01000003.1"/>
</dbReference>
<evidence type="ECO:0000256" key="1">
    <source>
        <dbReference type="ARBA" id="ARBA00022801"/>
    </source>
</evidence>
<reference evidence="3 4" key="1">
    <citation type="submission" date="2017-05" db="EMBL/GenBank/DDBJ databases">
        <title>Vagococcus spp. assemblies.</title>
        <authorList>
            <person name="Gulvik C.A."/>
        </authorList>
    </citation>
    <scope>NUCLEOTIDE SEQUENCE [LARGE SCALE GENOMIC DNA]</scope>
    <source>
        <strain evidence="3 4">CCUG 51432</strain>
    </source>
</reference>
<dbReference type="PANTHER" id="PTHR48081">
    <property type="entry name" value="AB HYDROLASE SUPERFAMILY PROTEIN C4A8.06C"/>
    <property type="match status" value="1"/>
</dbReference>
<accession>A0A430B1T0</accession>
<dbReference type="Proteomes" id="UP000287605">
    <property type="component" value="Unassembled WGS sequence"/>
</dbReference>
<dbReference type="InterPro" id="IPR029058">
    <property type="entry name" value="AB_hydrolase_fold"/>
</dbReference>
<dbReference type="GO" id="GO:0016787">
    <property type="term" value="F:hydrolase activity"/>
    <property type="evidence" value="ECO:0007669"/>
    <property type="project" value="UniProtKB-KW"/>
</dbReference>
<feature type="domain" description="Alpha/beta hydrolase fold-3" evidence="2">
    <location>
        <begin position="87"/>
        <end position="298"/>
    </location>
</feature>